<keyword evidence="3" id="KW-1185">Reference proteome</keyword>
<dbReference type="GeneID" id="43597447"/>
<organism evidence="2 3">
    <name type="scientific">Venustampulla echinocandica</name>
    <dbReference type="NCBI Taxonomy" id="2656787"/>
    <lineage>
        <taxon>Eukaryota</taxon>
        <taxon>Fungi</taxon>
        <taxon>Dikarya</taxon>
        <taxon>Ascomycota</taxon>
        <taxon>Pezizomycotina</taxon>
        <taxon>Leotiomycetes</taxon>
        <taxon>Helotiales</taxon>
        <taxon>Pleuroascaceae</taxon>
        <taxon>Venustampulla</taxon>
    </lineage>
</organism>
<feature type="compositionally biased region" description="Low complexity" evidence="1">
    <location>
        <begin position="320"/>
        <end position="329"/>
    </location>
</feature>
<feature type="compositionally biased region" description="Low complexity" evidence="1">
    <location>
        <begin position="504"/>
        <end position="561"/>
    </location>
</feature>
<evidence type="ECO:0000313" key="3">
    <source>
        <dbReference type="Proteomes" id="UP000254866"/>
    </source>
</evidence>
<feature type="compositionally biased region" description="Polar residues" evidence="1">
    <location>
        <begin position="479"/>
        <end position="497"/>
    </location>
</feature>
<feature type="compositionally biased region" description="Pro residues" evidence="1">
    <location>
        <begin position="370"/>
        <end position="385"/>
    </location>
</feature>
<feature type="compositionally biased region" description="Polar residues" evidence="1">
    <location>
        <begin position="408"/>
        <end position="443"/>
    </location>
</feature>
<name>A0A370TNR2_9HELO</name>
<feature type="compositionally biased region" description="Polar residues" evidence="1">
    <location>
        <begin position="389"/>
        <end position="399"/>
    </location>
</feature>
<proteinExistence type="predicted"/>
<dbReference type="Proteomes" id="UP000254866">
    <property type="component" value="Unassembled WGS sequence"/>
</dbReference>
<feature type="region of interest" description="Disordered" evidence="1">
    <location>
        <begin position="310"/>
        <end position="598"/>
    </location>
</feature>
<dbReference type="RefSeq" id="XP_031869821.1">
    <property type="nucleotide sequence ID" value="XM_032013221.1"/>
</dbReference>
<feature type="compositionally biased region" description="Low complexity" evidence="1">
    <location>
        <begin position="629"/>
        <end position="641"/>
    </location>
</feature>
<dbReference type="EMBL" id="NPIC01000003">
    <property type="protein sequence ID" value="RDL37165.1"/>
    <property type="molecule type" value="Genomic_DNA"/>
</dbReference>
<evidence type="ECO:0000256" key="1">
    <source>
        <dbReference type="SAM" id="MobiDB-lite"/>
    </source>
</evidence>
<feature type="compositionally biased region" description="Basic and acidic residues" evidence="1">
    <location>
        <begin position="464"/>
        <end position="474"/>
    </location>
</feature>
<reference evidence="2 3" key="1">
    <citation type="journal article" date="2018" name="IMA Fungus">
        <title>IMA Genome-F 9: Draft genome sequence of Annulohypoxylon stygium, Aspergillus mulundensis, Berkeleyomyces basicola (syn. Thielaviopsis basicola), Ceratocystis smalleyi, two Cercospora beticola strains, Coleophoma cylindrospora, Fusarium fracticaudum, Phialophora cf. hyalina, and Morchella septimelata.</title>
        <authorList>
            <person name="Wingfield B.D."/>
            <person name="Bills G.F."/>
            <person name="Dong Y."/>
            <person name="Huang W."/>
            <person name="Nel W.J."/>
            <person name="Swalarsk-Parry B.S."/>
            <person name="Vaghefi N."/>
            <person name="Wilken P.M."/>
            <person name="An Z."/>
            <person name="de Beer Z.W."/>
            <person name="De Vos L."/>
            <person name="Chen L."/>
            <person name="Duong T.A."/>
            <person name="Gao Y."/>
            <person name="Hammerbacher A."/>
            <person name="Kikkert J.R."/>
            <person name="Li Y."/>
            <person name="Li H."/>
            <person name="Li K."/>
            <person name="Li Q."/>
            <person name="Liu X."/>
            <person name="Ma X."/>
            <person name="Naidoo K."/>
            <person name="Pethybridge S.J."/>
            <person name="Sun J."/>
            <person name="Steenkamp E.T."/>
            <person name="van der Nest M.A."/>
            <person name="van Wyk S."/>
            <person name="Wingfield M.J."/>
            <person name="Xiong C."/>
            <person name="Yue Q."/>
            <person name="Zhang X."/>
        </authorList>
    </citation>
    <scope>NUCLEOTIDE SEQUENCE [LARGE SCALE GENOMIC DNA]</scope>
    <source>
        <strain evidence="2 3">BP 5553</strain>
    </source>
</reference>
<dbReference type="OrthoDB" id="3565337at2759"/>
<evidence type="ECO:0000313" key="2">
    <source>
        <dbReference type="EMBL" id="RDL37165.1"/>
    </source>
</evidence>
<feature type="region of interest" description="Disordered" evidence="1">
    <location>
        <begin position="158"/>
        <end position="181"/>
    </location>
</feature>
<dbReference type="AlphaFoldDB" id="A0A370TNR2"/>
<gene>
    <name evidence="2" type="ORF">BP5553_04598</name>
</gene>
<accession>A0A370TNR2</accession>
<feature type="compositionally biased region" description="Pro residues" evidence="1">
    <location>
        <begin position="562"/>
        <end position="574"/>
    </location>
</feature>
<feature type="region of interest" description="Disordered" evidence="1">
    <location>
        <begin position="623"/>
        <end position="678"/>
    </location>
</feature>
<protein>
    <submittedName>
        <fullName evidence="2">Uncharacterized protein</fullName>
    </submittedName>
</protein>
<comment type="caution">
    <text evidence="2">The sequence shown here is derived from an EMBL/GenBank/DDBJ whole genome shotgun (WGS) entry which is preliminary data.</text>
</comment>
<sequence length="752" mass="83256">MPVHWNFRDVLNLYPEDDSFSCVASDESPDVPRRCSNAVEIRDRIAAGTVLDDIDGSTSHEAIFKGLEELSWLTLCKKHQHNIAKPHPSAANDAYSDFKEVFKDRWTAIRRENSRNAVEGYRHHRMRGGLQAIADDEDEDRNSPNNPATMTQYFEEKLSQHGKRSPMATPMTDKMSSRTRDENYRRQDATGHQIRYNPIFGSTRSAARRPPIELEEENAENVPSLRVLIQSALVPSPPETPIQSMNPSIHEDEPWNSSTFDSADSVIDSYFGDRREPERTKAVPNREARFSFEPGRDECRFNTRHPSWVVRDPVSQRNGSPLQSPPLLSKSETAIPNSPPIPVKSPRRLKSSAGAPRNSNIPRNYMTPTDAPPMPCIPPMPPSPVSPDLQLSTQQTIGDTFTKDPSAPISSVSRLSTQNGYEQSTMKDTSVPVSPVSGLSTQHIYEHTSTKDTSAPVSPVSRLSTDHTYERSSIDDISPLTSRNSSIRSKTASTLPSPYQHWFQHSPSTTTTTTTAPSPQSPQQRTFLNSPATTAPSISLSSSSSTSSSKKAIPINVQLKPALPPPTSALPPIPNLHEHKRNGSKDRQQSPFHAPASVPEDNFDYFNASLHLTPYAISYSSLQPDAQTPRVSSSRPRPSLSTIHSVPTIPTIPTPNSVLRKTPKETPRRHSKRNSTATVDGFEMFGLEPKSTFSSISGDGKSDKSRSRWLIGSLSMKSKVNQSLAAKKRNTEKEKEFVKYTSVGVFGAARLA</sequence>